<dbReference type="EMBL" id="CMVM020000449">
    <property type="status" value="NOT_ANNOTATED_CDS"/>
    <property type="molecule type" value="Genomic_DNA"/>
</dbReference>
<reference evidence="1" key="2">
    <citation type="submission" date="2022-06" db="UniProtKB">
        <authorList>
            <consortium name="EnsemblMetazoa"/>
        </authorList>
    </citation>
    <scope>IDENTIFICATION</scope>
</reference>
<dbReference type="GO" id="GO:0003676">
    <property type="term" value="F:nucleic acid binding"/>
    <property type="evidence" value="ECO:0007669"/>
    <property type="project" value="InterPro"/>
</dbReference>
<proteinExistence type="predicted"/>
<dbReference type="OMA" id="WQEEYLE"/>
<dbReference type="EnsemblMetazoa" id="OVOC12385.1">
    <property type="protein sequence ID" value="OVOC12385.1"/>
    <property type="gene ID" value="WBGene00249194"/>
</dbReference>
<accession>A0A8R1XQM1</accession>
<sequence length="147" mass="17678">MEVMKNMSTETFMQTFRRPLKWQLITPGAPWQGGVYKRMVGVVKRTLQRVVKKNLLEESEFTTLITEIEVLVNKRPLVDYERDGEQIIRRKLQRLWKIWQEEYLEELRKRTRKSQTNPHSIIRRKPIIGEVVLLKSEGPGKWDDWKD</sequence>
<protein>
    <submittedName>
        <fullName evidence="1">DUF5641 domain-containing protein</fullName>
    </submittedName>
</protein>
<name>A0A8R1XQM1_ONCVO</name>
<organism evidence="1 2">
    <name type="scientific">Onchocerca volvulus</name>
    <dbReference type="NCBI Taxonomy" id="6282"/>
    <lineage>
        <taxon>Eukaryota</taxon>
        <taxon>Metazoa</taxon>
        <taxon>Ecdysozoa</taxon>
        <taxon>Nematoda</taxon>
        <taxon>Chromadorea</taxon>
        <taxon>Rhabditida</taxon>
        <taxon>Spirurina</taxon>
        <taxon>Spiruromorpha</taxon>
        <taxon>Filarioidea</taxon>
        <taxon>Onchocercidae</taxon>
        <taxon>Onchocerca</taxon>
    </lineage>
</organism>
<evidence type="ECO:0000313" key="1">
    <source>
        <dbReference type="EnsemblMetazoa" id="OVOC12385.1"/>
    </source>
</evidence>
<keyword evidence="2" id="KW-1185">Reference proteome</keyword>
<evidence type="ECO:0000313" key="2">
    <source>
        <dbReference type="Proteomes" id="UP000024404"/>
    </source>
</evidence>
<dbReference type="InterPro" id="IPR036397">
    <property type="entry name" value="RNaseH_sf"/>
</dbReference>
<dbReference type="Gene3D" id="3.30.420.10">
    <property type="entry name" value="Ribonuclease H-like superfamily/Ribonuclease H"/>
    <property type="match status" value="1"/>
</dbReference>
<dbReference type="AlphaFoldDB" id="A0A8R1XQM1"/>
<reference evidence="2" key="1">
    <citation type="submission" date="2013-10" db="EMBL/GenBank/DDBJ databases">
        <title>Genome sequencing of Onchocerca volvulus.</title>
        <authorList>
            <person name="Cotton J."/>
            <person name="Tsai J."/>
            <person name="Stanley E."/>
            <person name="Tracey A."/>
            <person name="Holroyd N."/>
            <person name="Lustigman S."/>
            <person name="Berriman M."/>
        </authorList>
    </citation>
    <scope>NUCLEOTIDE SEQUENCE</scope>
</reference>
<dbReference type="Proteomes" id="UP000024404">
    <property type="component" value="Unassembled WGS sequence"/>
</dbReference>